<dbReference type="SUPFAM" id="SSF52266">
    <property type="entry name" value="SGNH hydrolase"/>
    <property type="match status" value="1"/>
</dbReference>
<dbReference type="CDD" id="cd00229">
    <property type="entry name" value="SGNH_hydrolase"/>
    <property type="match status" value="1"/>
</dbReference>
<dbReference type="PANTHER" id="PTHR30383">
    <property type="entry name" value="THIOESTERASE 1/PROTEASE 1/LYSOPHOSPHOLIPASE L1"/>
    <property type="match status" value="1"/>
</dbReference>
<organism evidence="2 3">
    <name type="scientific">Paenibacillus konkukensis</name>
    <dbReference type="NCBI Taxonomy" id="2020716"/>
    <lineage>
        <taxon>Bacteria</taxon>
        <taxon>Bacillati</taxon>
        <taxon>Bacillota</taxon>
        <taxon>Bacilli</taxon>
        <taxon>Bacillales</taxon>
        <taxon>Paenibacillaceae</taxon>
        <taxon>Paenibacillus</taxon>
    </lineage>
</organism>
<protein>
    <submittedName>
        <fullName evidence="2">GDSL-like Lipase/Acylhydrolase</fullName>
    </submittedName>
</protein>
<accession>A0ABY4RQQ6</accession>
<feature type="domain" description="SGNH hydrolase-type esterase" evidence="1">
    <location>
        <begin position="158"/>
        <end position="316"/>
    </location>
</feature>
<dbReference type="InterPro" id="IPR013830">
    <property type="entry name" value="SGNH_hydro"/>
</dbReference>
<dbReference type="Pfam" id="PF13472">
    <property type="entry name" value="Lipase_GDSL_2"/>
    <property type="match status" value="1"/>
</dbReference>
<sequence>MREEENSVIDGSLFANALRIERTTAGVKPLRFTERQMQLYAKQDNYRIRSGCPAGVCLDFISDTESVELAYLVEGSVRNWLYFDIWLDGVMKGSIGSPTVGEDLGRLTYTLDAAEKTGQKRRWTIYFPHSVVLTVLSLTLSDGASAEPAAPYKRNLLCLGDSITQGMDAQKPSSTYPVQLSRALGMNVLNQGVGGYIFDADSLDEELPYRPDLITVAYGTNDWGRYGAMEEFRQQCAAFFAKAARLYEGIPIFVVTPLWRADQDQPRSIGTIEALADTIREICADYPDIRVIDGQRLIPQMPAMFGDAYLHPNDEGFMHMTLNLFRHIAGSGV</sequence>
<dbReference type="InterPro" id="IPR036514">
    <property type="entry name" value="SGNH_hydro_sf"/>
</dbReference>
<dbReference type="Gene3D" id="2.60.120.260">
    <property type="entry name" value="Galactose-binding domain-like"/>
    <property type="match status" value="1"/>
</dbReference>
<reference evidence="2" key="2">
    <citation type="journal article" date="2021" name="J Anim Sci Technol">
        <title>Complete genome sequence of Paenibacillus konkukensis sp. nov. SK3146 as a potential probiotic strain.</title>
        <authorList>
            <person name="Jung H.I."/>
            <person name="Park S."/>
            <person name="Niu K.M."/>
            <person name="Lee S.W."/>
            <person name="Kothari D."/>
            <person name="Yi K.J."/>
            <person name="Kim S.K."/>
        </authorList>
    </citation>
    <scope>NUCLEOTIDE SEQUENCE</scope>
    <source>
        <strain evidence="2">SK3146</strain>
    </source>
</reference>
<name>A0ABY4RQQ6_9BACL</name>
<dbReference type="Proteomes" id="UP001057134">
    <property type="component" value="Chromosome"/>
</dbReference>
<dbReference type="EMBL" id="CP027059">
    <property type="protein sequence ID" value="UQZ84116.1"/>
    <property type="molecule type" value="Genomic_DNA"/>
</dbReference>
<dbReference type="InterPro" id="IPR051532">
    <property type="entry name" value="Ester_Hydrolysis_Enzymes"/>
</dbReference>
<proteinExistence type="predicted"/>
<gene>
    <name evidence="2" type="ORF">SK3146_03349</name>
</gene>
<evidence type="ECO:0000313" key="2">
    <source>
        <dbReference type="EMBL" id="UQZ84116.1"/>
    </source>
</evidence>
<dbReference type="Gene3D" id="3.40.50.1110">
    <property type="entry name" value="SGNH hydrolase"/>
    <property type="match status" value="1"/>
</dbReference>
<evidence type="ECO:0000259" key="1">
    <source>
        <dbReference type="Pfam" id="PF13472"/>
    </source>
</evidence>
<dbReference type="PANTHER" id="PTHR30383:SF5">
    <property type="entry name" value="SGNH HYDROLASE-TYPE ESTERASE DOMAIN-CONTAINING PROTEIN"/>
    <property type="match status" value="1"/>
</dbReference>
<evidence type="ECO:0000313" key="3">
    <source>
        <dbReference type="Proteomes" id="UP001057134"/>
    </source>
</evidence>
<reference evidence="2" key="1">
    <citation type="submission" date="2018-02" db="EMBL/GenBank/DDBJ databases">
        <authorList>
            <person name="Kim S.-K."/>
            <person name="Jung H.-I."/>
            <person name="Lee S.-W."/>
        </authorList>
    </citation>
    <scope>NUCLEOTIDE SEQUENCE</scope>
    <source>
        <strain evidence="2">SK3146</strain>
    </source>
</reference>
<keyword evidence="3" id="KW-1185">Reference proteome</keyword>